<dbReference type="EMBL" id="CP124855">
    <property type="protein sequence ID" value="WHF51923.1"/>
    <property type="molecule type" value="Genomic_DNA"/>
</dbReference>
<reference evidence="1 2" key="1">
    <citation type="submission" date="2023-05" db="EMBL/GenBank/DDBJ databases">
        <title>Genomic insight into Chryseobacterium sp. wdc7 isolated forest soil (Gotjawal).</title>
        <authorList>
            <person name="Park S.-J."/>
        </authorList>
    </citation>
    <scope>NUCLEOTIDE SEQUENCE [LARGE SCALE GENOMIC DNA]</scope>
    <source>
        <strain evidence="2">wdc7</strain>
    </source>
</reference>
<accession>A0ABY8RFH0</accession>
<keyword evidence="2" id="KW-1185">Reference proteome</keyword>
<protein>
    <submittedName>
        <fullName evidence="1">Uncharacterized protein</fullName>
    </submittedName>
</protein>
<name>A0ABY8RFH0_9FLAO</name>
<evidence type="ECO:0000313" key="1">
    <source>
        <dbReference type="EMBL" id="WHF51923.1"/>
    </source>
</evidence>
<dbReference type="RefSeq" id="WP_282905232.1">
    <property type="nucleotide sequence ID" value="NZ_CP124855.1"/>
</dbReference>
<proteinExistence type="predicted"/>
<gene>
    <name evidence="1" type="ORF">QGN23_01275</name>
</gene>
<dbReference type="Proteomes" id="UP001241656">
    <property type="component" value="Chromosome"/>
</dbReference>
<organism evidence="1 2">
    <name type="scientific">Chryseobacterium gotjawalense</name>
    <dbReference type="NCBI Taxonomy" id="3042315"/>
    <lineage>
        <taxon>Bacteria</taxon>
        <taxon>Pseudomonadati</taxon>
        <taxon>Bacteroidota</taxon>
        <taxon>Flavobacteriia</taxon>
        <taxon>Flavobacteriales</taxon>
        <taxon>Weeksellaceae</taxon>
        <taxon>Chryseobacterium group</taxon>
        <taxon>Chryseobacterium</taxon>
    </lineage>
</organism>
<evidence type="ECO:0000313" key="2">
    <source>
        <dbReference type="Proteomes" id="UP001241656"/>
    </source>
</evidence>
<sequence>MILIFSKNDDYTTNEIIKWLILYEKPYLRVHEDEIFDVRIHKRRILLKSDRNEFFIDEIDSVWYRRGGLKFLRLEYKNASINTHIVIFPKNRII</sequence>